<evidence type="ECO:0000259" key="4">
    <source>
        <dbReference type="Pfam" id="PF01420"/>
    </source>
</evidence>
<keyword evidence="11" id="KW-0255">Endonuclease</keyword>
<dbReference type="EMBL" id="DAARDN010000001">
    <property type="protein sequence ID" value="HAE1977605.1"/>
    <property type="molecule type" value="Genomic_DNA"/>
</dbReference>
<dbReference type="CDD" id="cd17495">
    <property type="entry name" value="RMtype1_S_Cep9333ORF4827P-TRD2-CR2_like"/>
    <property type="match status" value="1"/>
</dbReference>
<accession>A0A3V9X5G3</accession>
<evidence type="ECO:0000313" key="14">
    <source>
        <dbReference type="EMBL" id="QVX85407.1"/>
    </source>
</evidence>
<reference evidence="5" key="6">
    <citation type="submission" date="2019-03" db="EMBL/GenBank/DDBJ databases">
        <authorList>
            <person name="Ashton P.M."/>
            <person name="Dallman T."/>
            <person name="Nair S."/>
            <person name="De Pinna E."/>
            <person name="Peters T."/>
            <person name="Grant K."/>
        </authorList>
    </citation>
    <scope>NUCLEOTIDE SEQUENCE [LARGE SCALE GENOMIC DNA]</scope>
    <source>
        <strain evidence="5">161826</strain>
    </source>
</reference>
<evidence type="ECO:0000313" key="13">
    <source>
        <dbReference type="EMBL" id="QVX81022.1"/>
    </source>
</evidence>
<proteinExistence type="inferred from homology"/>
<dbReference type="EMBL" id="AAMFPO010000009">
    <property type="protein sequence ID" value="EDG8728622.1"/>
    <property type="molecule type" value="Genomic_DNA"/>
</dbReference>
<dbReference type="Pfam" id="PF01420">
    <property type="entry name" value="Methylase_S"/>
    <property type="match status" value="2"/>
</dbReference>
<dbReference type="GO" id="GO:0009307">
    <property type="term" value="P:DNA restriction-modification system"/>
    <property type="evidence" value="ECO:0007669"/>
    <property type="project" value="UniProtKB-KW"/>
</dbReference>
<feature type="domain" description="Type I restriction modification DNA specificity" evidence="4">
    <location>
        <begin position="199"/>
        <end position="336"/>
    </location>
</feature>
<reference evidence="6" key="3">
    <citation type="submission" date="2018-07" db="EMBL/GenBank/DDBJ databases">
        <authorList>
            <consortium name="Veterinary Laboratory Investigation and Response Network"/>
        </authorList>
    </citation>
    <scope>NUCLEOTIDE SEQUENCE</scope>
    <source>
        <strain evidence="6">V-CLASP-D-19</strain>
    </source>
</reference>
<keyword evidence="3" id="KW-0238">DNA-binding</keyword>
<evidence type="ECO:0000256" key="3">
    <source>
        <dbReference type="ARBA" id="ARBA00023125"/>
    </source>
</evidence>
<dbReference type="EMBL" id="AAMFOV010000009">
    <property type="protein sequence ID" value="EDG8637921.1"/>
    <property type="molecule type" value="Genomic_DNA"/>
</dbReference>
<keyword evidence="13" id="KW-0378">Hydrolase</keyword>
<dbReference type="REBASE" id="511473">
    <property type="entry name" value="S.Sen22622ORF19750P"/>
</dbReference>
<dbReference type="InterPro" id="IPR044946">
    <property type="entry name" value="Restrct_endonuc_typeI_TRD_sf"/>
</dbReference>
<dbReference type="Gene3D" id="3.90.220.20">
    <property type="entry name" value="DNA methylase specificity domains"/>
    <property type="match status" value="2"/>
</dbReference>
<dbReference type="REBASE" id="511476">
    <property type="entry name" value="S.Sen22621ORF19740P"/>
</dbReference>
<reference evidence="7" key="4">
    <citation type="submission" date="2018-07" db="EMBL/GenBank/DDBJ databases">
        <authorList>
            <consortium name="PulseNet: The National Subtyping Network for Foodborne Disease Surveillance"/>
            <person name="Tarr C.L."/>
            <person name="Trees E."/>
            <person name="Katz L.S."/>
            <person name="Carleton-Romer H.A."/>
            <person name="Stroika S."/>
            <person name="Kucerova Z."/>
            <person name="Roache K.F."/>
            <person name="Sabol A.L."/>
            <person name="Besser J."/>
            <person name="Gerner-Smidt P."/>
        </authorList>
    </citation>
    <scope>NUCLEOTIDE SEQUENCE</scope>
    <source>
        <strain evidence="7">PNUSAS011093</strain>
        <strain evidence="9">PNUSAS011113</strain>
        <strain evidence="8">PNUSAS012393</strain>
    </source>
</reference>
<evidence type="ECO:0000313" key="5">
    <source>
        <dbReference type="EMBL" id="ECD6073488.1"/>
    </source>
</evidence>
<protein>
    <submittedName>
        <fullName evidence="11">Restriction endonuclease subunit S</fullName>
        <ecNumber evidence="13">3.1.21.-</ecNumber>
    </submittedName>
</protein>
<feature type="domain" description="Type I restriction modification DNA specificity" evidence="4">
    <location>
        <begin position="2"/>
        <end position="156"/>
    </location>
</feature>
<evidence type="ECO:0000313" key="7">
    <source>
        <dbReference type="EMBL" id="ECU8648029.1"/>
    </source>
</evidence>
<dbReference type="EMBL" id="DAARLS010000002">
    <property type="protein sequence ID" value="HAE2929630.1"/>
    <property type="molecule type" value="Genomic_DNA"/>
</dbReference>
<dbReference type="EMBL" id="AAIFEU010000011">
    <property type="protein sequence ID" value="ECD6073488.1"/>
    <property type="molecule type" value="Genomic_DNA"/>
</dbReference>
<dbReference type="EMBL" id="CP075033">
    <property type="protein sequence ID" value="QVX81022.1"/>
    <property type="molecule type" value="Genomic_DNA"/>
</dbReference>
<dbReference type="PANTHER" id="PTHR30408">
    <property type="entry name" value="TYPE-1 RESTRICTION ENZYME ECOKI SPECIFICITY PROTEIN"/>
    <property type="match status" value="1"/>
</dbReference>
<reference evidence="13" key="2">
    <citation type="submission" date="2018-07" db="EMBL/GenBank/DDBJ databases">
        <authorList>
            <consortium name="GenomeTrakr network: Whole genome sequencing for foodborne pathogen traceback"/>
        </authorList>
    </citation>
    <scope>NUCLEOTIDE SEQUENCE</scope>
    <source>
        <strain evidence="14">CFSAN022621</strain>
        <strain evidence="13">CFSAN022622</strain>
    </source>
</reference>
<dbReference type="EC" id="3.1.21.-" evidence="13"/>
<comment type="similarity">
    <text evidence="1">Belongs to the type-I restriction system S methylase family.</text>
</comment>
<reference evidence="11" key="1">
    <citation type="journal article" date="2018" name="Genome Biol.">
        <title>SKESA: strategic k-mer extension for scrupulous assemblies.</title>
        <authorList>
            <person name="Souvorov A."/>
            <person name="Agarwala R."/>
            <person name="Lipman D.J."/>
        </authorList>
    </citation>
    <scope>NUCLEOTIDE SEQUENCE</scope>
    <source>
        <strain evidence="11">10-4961</strain>
        <strain evidence="10">10-7672</strain>
        <strain evidence="12">13-4702</strain>
    </source>
</reference>
<gene>
    <name evidence="13" type="ORF">AA317_19755</name>
    <name evidence="14" type="ORF">AA331_19745</name>
    <name evidence="9" type="ORF">B9156_16145</name>
    <name evidence="8" type="ORF">B9650_14190</name>
    <name evidence="7" type="ORF">B9R89_20555</name>
    <name evidence="6" type="ORF">BEU62_05525</name>
    <name evidence="5" type="ORF">E2D65_13160</name>
    <name evidence="11" type="ORF">G3410_000555</name>
    <name evidence="10" type="ORF">G3V47_000185</name>
    <name evidence="12" type="ORF">G4L08_001783</name>
</gene>
<dbReference type="EMBL" id="DAASRZ010000003">
    <property type="protein sequence ID" value="HAE6781839.1"/>
    <property type="molecule type" value="Genomic_DNA"/>
</dbReference>
<organism evidence="11">
    <name type="scientific">Salmonella newport</name>
    <dbReference type="NCBI Taxonomy" id="108619"/>
    <lineage>
        <taxon>Bacteria</taxon>
        <taxon>Pseudomonadati</taxon>
        <taxon>Pseudomonadota</taxon>
        <taxon>Gammaproteobacteria</taxon>
        <taxon>Enterobacterales</taxon>
        <taxon>Enterobacteriaceae</taxon>
        <taxon>Salmonella</taxon>
    </lineage>
</organism>
<dbReference type="GO" id="GO:0003677">
    <property type="term" value="F:DNA binding"/>
    <property type="evidence" value="ECO:0007669"/>
    <property type="project" value="UniProtKB-KW"/>
</dbReference>
<dbReference type="GO" id="GO:0004519">
    <property type="term" value="F:endonuclease activity"/>
    <property type="evidence" value="ECO:0007669"/>
    <property type="project" value="UniProtKB-KW"/>
</dbReference>
<dbReference type="AlphaFoldDB" id="A0A3V9X5G3"/>
<dbReference type="GO" id="GO:0016787">
    <property type="term" value="F:hydrolase activity"/>
    <property type="evidence" value="ECO:0007669"/>
    <property type="project" value="UniProtKB-KW"/>
</dbReference>
<name>A0A3V9X5G3_SALNE</name>
<evidence type="ECO:0000256" key="1">
    <source>
        <dbReference type="ARBA" id="ARBA00010923"/>
    </source>
</evidence>
<evidence type="ECO:0000313" key="12">
    <source>
        <dbReference type="EMBL" id="HAE6781839.1"/>
    </source>
</evidence>
<dbReference type="SUPFAM" id="SSF116734">
    <property type="entry name" value="DNA methylase specificity domain"/>
    <property type="match status" value="2"/>
</dbReference>
<keyword evidence="2" id="KW-0680">Restriction system</keyword>
<dbReference type="EMBL" id="AAKMSN010000002">
    <property type="protein sequence ID" value="ECT4239078.1"/>
    <property type="molecule type" value="Genomic_DNA"/>
</dbReference>
<dbReference type="RefSeq" id="WP_000241132.1">
    <property type="nucleotide sequence ID" value="NZ_CALPAO010000010.1"/>
</dbReference>
<dbReference type="EMBL" id="CP075034">
    <property type="protein sequence ID" value="QVX85407.1"/>
    <property type="molecule type" value="Genomic_DNA"/>
</dbReference>
<dbReference type="InterPro" id="IPR000055">
    <property type="entry name" value="Restrct_endonuc_typeI_TRD"/>
</dbReference>
<sequence length="383" mass="43244">MVKTIGDACNIRTGKLDANRAVKDGDYPFFTCAEFPEKIDHYAFDGDVVLIAGNNARGNFHVSRYQGKFNAYQRTYVLTAKPGYDIDYIYYALKLELQRLREKAQGSQTKFLTMPILTSISLRDLVESEQSTVSKILKIMDKKIALNNRINSELEAMAKMLYDYWFVQFDFPDGNGKPYKVSGGKMEYNAKLKREIPAGWTVQTLSQIANITMGQSPAGESYNEDGIGTLFFQGSTDFGWLFPTPRQYTISPARMAKKGDILLSVRAPVGNMNIANADCCIGRGLAALNSKSGSDGFLFYVMKYFKQVFDRRNAEGTTFGSMTKDDLHSLQVVCPEPELLKRYDGIVSEYNKMIFTRSLENQDLIKLRDWLLPLLMNGQVTVK</sequence>
<evidence type="ECO:0000256" key="2">
    <source>
        <dbReference type="ARBA" id="ARBA00022747"/>
    </source>
</evidence>
<keyword evidence="11" id="KW-0540">Nuclease</keyword>
<reference evidence="11" key="5">
    <citation type="submission" date="2018-07" db="EMBL/GenBank/DDBJ databases">
        <authorList>
            <consortium name="NCBI Pathogen Detection Project"/>
        </authorList>
    </citation>
    <scope>NUCLEOTIDE SEQUENCE</scope>
    <source>
        <strain evidence="11">10-4961</strain>
        <strain evidence="10">10-7672</strain>
        <strain evidence="12">13-4702</strain>
    </source>
</reference>
<reference evidence="13" key="7">
    <citation type="submission" date="2021-05" db="EMBL/GenBank/DDBJ databases">
        <title>Whole genome PacBio Sequel sequence of Salmonella enterica subsp. enterica.</title>
        <authorList>
            <person name="Hoffmann M."/>
            <person name="Balkey M."/>
            <person name="Luo Y."/>
        </authorList>
    </citation>
    <scope>NUCLEOTIDE SEQUENCE</scope>
    <source>
        <strain evidence="14">CFSAN022621</strain>
        <strain evidence="13">CFSAN022622</strain>
    </source>
</reference>
<dbReference type="EMBL" id="AAKRHF010000023">
    <property type="protein sequence ID" value="ECU8648029.1"/>
    <property type="molecule type" value="Genomic_DNA"/>
</dbReference>
<evidence type="ECO:0000313" key="8">
    <source>
        <dbReference type="EMBL" id="EDG8637921.1"/>
    </source>
</evidence>
<evidence type="ECO:0000313" key="10">
    <source>
        <dbReference type="EMBL" id="HAE1977605.1"/>
    </source>
</evidence>
<evidence type="ECO:0000313" key="6">
    <source>
        <dbReference type="EMBL" id="ECT4239078.1"/>
    </source>
</evidence>
<dbReference type="InterPro" id="IPR052021">
    <property type="entry name" value="Type-I_RS_S_subunit"/>
</dbReference>
<evidence type="ECO:0000313" key="9">
    <source>
        <dbReference type="EMBL" id="EDG8728622.1"/>
    </source>
</evidence>
<dbReference type="PANTHER" id="PTHR30408:SF12">
    <property type="entry name" value="TYPE I RESTRICTION ENZYME MJAVIII SPECIFICITY SUBUNIT"/>
    <property type="match status" value="1"/>
</dbReference>
<evidence type="ECO:0000313" key="11">
    <source>
        <dbReference type="EMBL" id="HAE2929630.1"/>
    </source>
</evidence>
<dbReference type="Proteomes" id="UP000839738">
    <property type="component" value="Unassembled WGS sequence"/>
</dbReference>